<organism evidence="1 2">
    <name type="scientific">Actinopolymorpha singaporensis</name>
    <dbReference type="NCBI Taxonomy" id="117157"/>
    <lineage>
        <taxon>Bacteria</taxon>
        <taxon>Bacillati</taxon>
        <taxon>Actinomycetota</taxon>
        <taxon>Actinomycetes</taxon>
        <taxon>Propionibacteriales</taxon>
        <taxon>Actinopolymorphaceae</taxon>
        <taxon>Actinopolymorpha</taxon>
    </lineage>
</organism>
<dbReference type="GO" id="GO:0005506">
    <property type="term" value="F:iron ion binding"/>
    <property type="evidence" value="ECO:0007669"/>
    <property type="project" value="UniProtKB-ARBA"/>
</dbReference>
<dbReference type="EMBL" id="LT629732">
    <property type="protein sequence ID" value="SDS71380.1"/>
    <property type="molecule type" value="Genomic_DNA"/>
</dbReference>
<dbReference type="PANTHER" id="PTHR20883:SF48">
    <property type="entry name" value="ECTOINE DIOXYGENASE"/>
    <property type="match status" value="1"/>
</dbReference>
<gene>
    <name evidence="1" type="ORF">SAMN04489717_3616</name>
</gene>
<dbReference type="STRING" id="117157.SAMN04489717_3616"/>
<dbReference type="AlphaFoldDB" id="A0A1H1UG72"/>
<reference evidence="1 2" key="1">
    <citation type="submission" date="2016-10" db="EMBL/GenBank/DDBJ databases">
        <authorList>
            <person name="de Groot N.N."/>
        </authorList>
    </citation>
    <scope>NUCLEOTIDE SEQUENCE [LARGE SCALE GENOMIC DNA]</scope>
    <source>
        <strain evidence="1 2">DSM 22024</strain>
    </source>
</reference>
<dbReference type="GO" id="GO:0016706">
    <property type="term" value="F:2-oxoglutarate-dependent dioxygenase activity"/>
    <property type="evidence" value="ECO:0007669"/>
    <property type="project" value="UniProtKB-ARBA"/>
</dbReference>
<keyword evidence="1" id="KW-0223">Dioxygenase</keyword>
<dbReference type="Gene3D" id="2.60.120.620">
    <property type="entry name" value="q2cbj1_9rhob like domain"/>
    <property type="match status" value="1"/>
</dbReference>
<dbReference type="InterPro" id="IPR008775">
    <property type="entry name" value="Phytyl_CoA_dOase-like"/>
</dbReference>
<keyword evidence="1" id="KW-0560">Oxidoreductase</keyword>
<dbReference type="SUPFAM" id="SSF51197">
    <property type="entry name" value="Clavaminate synthase-like"/>
    <property type="match status" value="1"/>
</dbReference>
<protein>
    <submittedName>
        <fullName evidence="1">Phytanoyl-CoA dioxygenase (PhyH)</fullName>
    </submittedName>
</protein>
<dbReference type="RefSeq" id="WP_092654798.1">
    <property type="nucleotide sequence ID" value="NZ_LT629732.1"/>
</dbReference>
<dbReference type="PANTHER" id="PTHR20883">
    <property type="entry name" value="PHYTANOYL-COA DIOXYGENASE DOMAIN CONTAINING 1"/>
    <property type="match status" value="1"/>
</dbReference>
<dbReference type="OrthoDB" id="9814777at2"/>
<evidence type="ECO:0000313" key="2">
    <source>
        <dbReference type="Proteomes" id="UP000198983"/>
    </source>
</evidence>
<name>A0A1H1UG72_9ACTN</name>
<accession>A0A1H1UG72</accession>
<dbReference type="Pfam" id="PF05721">
    <property type="entry name" value="PhyH"/>
    <property type="match status" value="1"/>
</dbReference>
<keyword evidence="2" id="KW-1185">Reference proteome</keyword>
<proteinExistence type="predicted"/>
<dbReference type="Proteomes" id="UP000198983">
    <property type="component" value="Chromosome I"/>
</dbReference>
<evidence type="ECO:0000313" key="1">
    <source>
        <dbReference type="EMBL" id="SDS71380.1"/>
    </source>
</evidence>
<sequence>MTTTTEDLLERYADLLPTPDDVAFYRENGFWISGRILPPEVLDTAERGMASFYAGHADRPMPDGSDRVGWRPEHGDVLRKNDYSSLIVDDLATLVRHPVIGACAARLNGEPEIRLWHDQLLYKPSEDGLPESGKVNVGWHTDRQYWRSAASADMLTAWVPFHDVGEREGAVSFVAGSHRWEDDVVLDFFNPDLSTLDAVRAQHDVEVVVAEIPRGAMSFHHCRTVHGSGPNRSGAPRRSIAIHLQPGSNHFVEHQRPDGTLAFHPNDQYVRRDADGHPDYTDPAVCPRLWPPAE</sequence>